<feature type="transmembrane region" description="Helical" evidence="8">
    <location>
        <begin position="554"/>
        <end position="573"/>
    </location>
</feature>
<evidence type="ECO:0000256" key="4">
    <source>
        <dbReference type="ARBA" id="ARBA00022989"/>
    </source>
</evidence>
<dbReference type="Pfam" id="PF13515">
    <property type="entry name" value="FUSC_2"/>
    <property type="match status" value="1"/>
</dbReference>
<dbReference type="PANTHER" id="PTHR30509">
    <property type="entry name" value="P-HYDROXYBENZOIC ACID EFFLUX PUMP SUBUNIT-RELATED"/>
    <property type="match status" value="1"/>
</dbReference>
<feature type="region of interest" description="Disordered" evidence="7">
    <location>
        <begin position="699"/>
        <end position="725"/>
    </location>
</feature>
<comment type="similarity">
    <text evidence="6">Belongs to the YccS/YhfK family.</text>
</comment>
<protein>
    <recommendedName>
        <fullName evidence="9">Integral membrane bound transporter domain-containing protein</fullName>
    </recommendedName>
</protein>
<keyword evidence="4 8" id="KW-1133">Transmembrane helix</keyword>
<feature type="transmembrane region" description="Helical" evidence="8">
    <location>
        <begin position="142"/>
        <end position="163"/>
    </location>
</feature>
<dbReference type="InterPro" id="IPR049453">
    <property type="entry name" value="Memb_transporter_dom"/>
</dbReference>
<feature type="transmembrane region" description="Helical" evidence="8">
    <location>
        <begin position="790"/>
        <end position="815"/>
    </location>
</feature>
<feature type="domain" description="Integral membrane bound transporter" evidence="9">
    <location>
        <begin position="800"/>
        <end position="925"/>
    </location>
</feature>
<evidence type="ECO:0000256" key="3">
    <source>
        <dbReference type="ARBA" id="ARBA00022692"/>
    </source>
</evidence>
<evidence type="ECO:0000259" key="9">
    <source>
        <dbReference type="Pfam" id="PF13515"/>
    </source>
</evidence>
<dbReference type="PANTHER" id="PTHR30509:SF9">
    <property type="entry name" value="MULTIDRUG RESISTANCE PROTEIN MDTO"/>
    <property type="match status" value="1"/>
</dbReference>
<keyword evidence="3 8" id="KW-0812">Transmembrane</keyword>
<comment type="subcellular location">
    <subcellularLocation>
        <location evidence="1">Cell membrane</location>
        <topology evidence="1">Multi-pass membrane protein</topology>
    </subcellularLocation>
</comment>
<keyword evidence="11" id="KW-1185">Reference proteome</keyword>
<evidence type="ECO:0000313" key="11">
    <source>
        <dbReference type="Proteomes" id="UP001429745"/>
    </source>
</evidence>
<keyword evidence="5 8" id="KW-0472">Membrane</keyword>
<dbReference type="RefSeq" id="WP_168913717.1">
    <property type="nucleotide sequence ID" value="NZ_JABACI010000004.1"/>
</dbReference>
<feature type="transmembrane region" description="Helical" evidence="8">
    <location>
        <begin position="835"/>
        <end position="855"/>
    </location>
</feature>
<feature type="transmembrane region" description="Helical" evidence="8">
    <location>
        <begin position="529"/>
        <end position="548"/>
    </location>
</feature>
<evidence type="ECO:0000256" key="6">
    <source>
        <dbReference type="ARBA" id="ARBA00043993"/>
    </source>
</evidence>
<evidence type="ECO:0000256" key="2">
    <source>
        <dbReference type="ARBA" id="ARBA00022475"/>
    </source>
</evidence>
<organism evidence="10 11">
    <name type="scientific">Microbacterium salsuginis</name>
    <dbReference type="NCBI Taxonomy" id="2722803"/>
    <lineage>
        <taxon>Bacteria</taxon>
        <taxon>Bacillati</taxon>
        <taxon>Actinomycetota</taxon>
        <taxon>Actinomycetes</taxon>
        <taxon>Micrococcales</taxon>
        <taxon>Microbacteriaceae</taxon>
        <taxon>Microbacterium</taxon>
    </lineage>
</organism>
<name>A0ABX1KG00_9MICO</name>
<feature type="transmembrane region" description="Helical" evidence="8">
    <location>
        <begin position="482"/>
        <end position="500"/>
    </location>
</feature>
<evidence type="ECO:0000313" key="10">
    <source>
        <dbReference type="EMBL" id="NLP85300.1"/>
    </source>
</evidence>
<sequence>MDVVWIVVGVLLLGVTLLDAFLAVLNYDQSGVFVDRLVRGQWVLLRAVTRRVGRRWRPLVLRQVTGILILITILWWVAGVVFGFAFVYLGAMGISGAITTSTGVAPDFLGALYLSLGQFATVGVDNIGPSVAWMNLITVAEAMMAVVMLSFIITFLGSVYGVIQSLQSLSANFFRAGRGITDPIDSLTPFFLDGRSRWLDGQLDSILGSLSAYADGLAQNRAAYYFQSGRDQFSLPFSLYMTSGVIGALRWGLPTGSDPSTEPGVVRLTDVFEDFRARLEQALRLSPEPTPAPVSRSEFDQIVDAFSGPGTSAPLDPWVVRFLTVDRRMAQLTRSDAAIDRADAHERYTAWLPFEFQAQALLAAVARDLDYQPIYRRTAAVDGGAYELLPADVAPAARVREPSPRRRLTSWMRRRALFVDPGFVRLSGAARTLAAVAVAVAVVVPLAQLTGSKPVYGAVLAGLIALFASPAAVGAPAGTRRWLGIVAIVPTAAGVALGSLLPRDPVVTVVAIALVAAAAVWLRRYGTRAGGLGQLGFIAFYFSLMLGLGVANLWAGLVAAGVGLVCSWAANLLPGPSLHRRLSSGIAAVSERTGSLLGTMLDLVSSGRHDPRLVRILRHELASLQAAAEVTAGRLDGAVTPGLPADRALALRVRIFDVQLAAENLAALVPVVGGVALTIDQRATLSGELADAQTHLASYLPRPGRDAPPASPPPPLADAPSPAGWPVDARRTRAAIAELRAAVDRLHDVGHHAEAAVEESTEYPDAAAAAAGGAPTTAGKGRPTVASGRLAVQAGISTGLALLLGSFVSTSHQYWAAMPAFSVLSGSDGETRTKAVQRVLATLAGATVAFGLAILAGHSPAVAFPLLIASAFFIAFLRPIASVWTVFWQTMLLATMYDVLGTLSVETIQVRVVETAIGAIVAVVVSAVILPTRTRVRLRQGMGAVVGAARSVADELFAKRADGTPARGDSGVRIHGAVQDLTALETLARPVRRNPGSLRRRGIEAQLTALWSVLYYERRAWAQLRDLDTDAIAGVDLPRLALATSDNFAAVEAVLSGELPLRLQQAEQLDVSGPGTSDAARRCVLLVVRLNQALLSLIEAIRPGTVAAMTTAHPASQVVESR</sequence>
<feature type="transmembrane region" description="Helical" evidence="8">
    <location>
        <begin position="455"/>
        <end position="475"/>
    </location>
</feature>
<feature type="transmembrane region" description="Helical" evidence="8">
    <location>
        <begin position="506"/>
        <end position="522"/>
    </location>
</feature>
<comment type="caution">
    <text evidence="10">The sequence shown here is derived from an EMBL/GenBank/DDBJ whole genome shotgun (WGS) entry which is preliminary data.</text>
</comment>
<proteinExistence type="inferred from homology"/>
<feature type="transmembrane region" description="Helical" evidence="8">
    <location>
        <begin position="6"/>
        <end position="27"/>
    </location>
</feature>
<gene>
    <name evidence="10" type="ORF">HF576_15740</name>
</gene>
<dbReference type="Proteomes" id="UP001429745">
    <property type="component" value="Unassembled WGS sequence"/>
</dbReference>
<evidence type="ECO:0000256" key="1">
    <source>
        <dbReference type="ARBA" id="ARBA00004651"/>
    </source>
</evidence>
<feature type="transmembrane region" description="Helical" evidence="8">
    <location>
        <begin position="422"/>
        <end position="443"/>
    </location>
</feature>
<accession>A0ABX1KG00</accession>
<evidence type="ECO:0000256" key="8">
    <source>
        <dbReference type="SAM" id="Phobius"/>
    </source>
</evidence>
<feature type="transmembrane region" description="Helical" evidence="8">
    <location>
        <begin position="908"/>
        <end position="930"/>
    </location>
</feature>
<feature type="transmembrane region" description="Helical" evidence="8">
    <location>
        <begin position="64"/>
        <end position="89"/>
    </location>
</feature>
<evidence type="ECO:0000256" key="7">
    <source>
        <dbReference type="SAM" id="MobiDB-lite"/>
    </source>
</evidence>
<evidence type="ECO:0000256" key="5">
    <source>
        <dbReference type="ARBA" id="ARBA00023136"/>
    </source>
</evidence>
<feature type="transmembrane region" description="Helical" evidence="8">
    <location>
        <begin position="862"/>
        <end position="888"/>
    </location>
</feature>
<dbReference type="EMBL" id="JABACI010000004">
    <property type="protein sequence ID" value="NLP85300.1"/>
    <property type="molecule type" value="Genomic_DNA"/>
</dbReference>
<keyword evidence="2" id="KW-1003">Cell membrane</keyword>
<reference evidence="10 11" key="1">
    <citation type="submission" date="2020-04" db="EMBL/GenBank/DDBJ databases">
        <title>CFH 90308 Microbacterium sp.</title>
        <authorList>
            <person name="Nie G."/>
            <person name="Ming H."/>
            <person name="Xia T."/>
        </authorList>
    </citation>
    <scope>NUCLEOTIDE SEQUENCE [LARGE SCALE GENOMIC DNA]</scope>
    <source>
        <strain evidence="10 11">CFH 90308</strain>
    </source>
</reference>